<dbReference type="Gene3D" id="2.160.20.110">
    <property type="match status" value="1"/>
</dbReference>
<protein>
    <submittedName>
        <fullName evidence="2">Uncharacterized protein</fullName>
    </submittedName>
</protein>
<dbReference type="GeneID" id="63187289"/>
<reference evidence="2 3" key="1">
    <citation type="submission" date="2021-03" db="EMBL/GenBank/DDBJ databases">
        <title>Haloterrigena longa sp. nov. and Haloterrigena limicola sp. nov., extremely halophilic archaea isolated from a salt lake.</title>
        <authorList>
            <person name="Henglin C."/>
        </authorList>
    </citation>
    <scope>NUCLEOTIDE SEQUENCE [LARGE SCALE GENOMIC DNA]</scope>
    <source>
        <strain evidence="2 3">KZCA68</strain>
    </source>
</reference>
<proteinExistence type="predicted"/>
<accession>A0A8A2VJZ3</accession>
<evidence type="ECO:0000313" key="2">
    <source>
        <dbReference type="EMBL" id="QSX00938.1"/>
    </source>
</evidence>
<dbReference type="RefSeq" id="WP_207290653.1">
    <property type="nucleotide sequence ID" value="NZ_CP071462.1"/>
</dbReference>
<keyword evidence="3" id="KW-1185">Reference proteome</keyword>
<dbReference type="AlphaFoldDB" id="A0A8A2VJZ3"/>
<dbReference type="Proteomes" id="UP000663203">
    <property type="component" value="Chromosome"/>
</dbReference>
<evidence type="ECO:0000256" key="1">
    <source>
        <dbReference type="SAM" id="MobiDB-lite"/>
    </source>
</evidence>
<evidence type="ECO:0000313" key="3">
    <source>
        <dbReference type="Proteomes" id="UP000663203"/>
    </source>
</evidence>
<dbReference type="Gene3D" id="2.60.40.1080">
    <property type="match status" value="1"/>
</dbReference>
<gene>
    <name evidence="2" type="ORF">J0X25_08250</name>
</gene>
<feature type="compositionally biased region" description="Polar residues" evidence="1">
    <location>
        <begin position="716"/>
        <end position="725"/>
    </location>
</feature>
<feature type="region of interest" description="Disordered" evidence="1">
    <location>
        <begin position="710"/>
        <end position="729"/>
    </location>
</feature>
<dbReference type="KEGG" id="hakz:J0X25_08250"/>
<name>A0A8A2VJZ3_9EURY</name>
<dbReference type="EMBL" id="CP071462">
    <property type="protein sequence ID" value="QSX00938.1"/>
    <property type="molecule type" value="Genomic_DNA"/>
</dbReference>
<sequence length="750" mass="77832">MVLSVLLLGAGVLFTGAVAAEESTLEGMEGNGTEADPYVITDVEELQAMNEDRYGHYVLSGDISAEETAAWGRGTGFKPVGDQSSPFHGSLDGKNHTIEGLTIDRATAGDVGLFGVIEGSVHHLQFEAADIHGGNDAGVIAGENFGEISSVYAVGTVEGSRTGGLVGVMIGGRIEDSGADVTVTGDGYAGGVVGSLRNGEVVSVYATGDVEGSDAGGLAGQVSRQGGELRLAYATGDVRGDRIAGSLNGRNYGPTSLVFATGEVTGGETSGLVGRNDADYIQNHGTVTYGYWDVDTTGQTATDSYDDIGVPLTNEEITGAESKDNLDGFNFEHFWVATDDYPVFDWQVEDVSVTVTEPSVQEGHQTDVTVTLTLDDGSTVTASETADYETDDLAAVDAGVVEAHEQGTTEITATVAGHSDTAKLEITEPPNIELEDASLEALAVVNGTESEATATYANDGGPGGHTAELTVDGETIATERVWLGADDETMVTFEWTPDGDAGTEYDVAVDETDLGTLTVVDAETVSLESLSAPDQISPGTPYEVTVDLATDRDEPVRTSVSYEFGTEHSVTESVVIEPSDSTVGFEHVHDATPGVSLPHTVALEGETFETISEVVEPPTFEITDVDVPEEVPIDETFELAVSVENTGDLDGTQSIAVEGADAELANEELTVGTNTTETVSATVTESVAGDYEYTVSSADDERTVSVAIEGDDDGSESSATENSDGSDGVPGFGPIAALVTLSLVAPLVRR</sequence>
<organism evidence="2 3">
    <name type="scientific">Haloterrigena alkaliphila</name>
    <dbReference type="NCBI Taxonomy" id="2816475"/>
    <lineage>
        <taxon>Archaea</taxon>
        <taxon>Methanobacteriati</taxon>
        <taxon>Methanobacteriota</taxon>
        <taxon>Stenosarchaea group</taxon>
        <taxon>Halobacteria</taxon>
        <taxon>Halobacteriales</taxon>
        <taxon>Natrialbaceae</taxon>
        <taxon>Haloterrigena</taxon>
    </lineage>
</organism>